<protein>
    <submittedName>
        <fullName evidence="1">Uncharacterized protein</fullName>
    </submittedName>
</protein>
<sequence>MRGHCNENVCATLGNFSTFGALWITLCVNAYKGGFCCGMQQSVIFMSFFYCGVRRTPYNAPPSTRR</sequence>
<dbReference type="AlphaFoldDB" id="A0A807LDX1"/>
<name>A0A807LDX1_9ENTR</name>
<organism evidence="1 2">
    <name type="scientific">Kosakonia cowanii JCM 10956 = DSM 18146</name>
    <dbReference type="NCBI Taxonomy" id="1300165"/>
    <lineage>
        <taxon>Bacteria</taxon>
        <taxon>Pseudomonadati</taxon>
        <taxon>Pseudomonadota</taxon>
        <taxon>Gammaproteobacteria</taxon>
        <taxon>Enterobacterales</taxon>
        <taxon>Enterobacteriaceae</taxon>
        <taxon>Kosakonia</taxon>
    </lineage>
</organism>
<reference evidence="1 2" key="1">
    <citation type="submission" date="2017-01" db="EMBL/GenBank/DDBJ databases">
        <authorList>
            <person name="Cao J.-M."/>
        </authorList>
    </citation>
    <scope>NUCLEOTIDE SEQUENCE [LARGE SCALE GENOMIC DNA]</scope>
    <source>
        <strain evidence="1 2">888-76</strain>
    </source>
</reference>
<proteinExistence type="predicted"/>
<dbReference type="Proteomes" id="UP000187148">
    <property type="component" value="Chromosome"/>
</dbReference>
<dbReference type="EMBL" id="CP019445">
    <property type="protein sequence ID" value="APZ03695.1"/>
    <property type="molecule type" value="Genomic_DNA"/>
</dbReference>
<gene>
    <name evidence="1" type="ORF">BWI95_00645</name>
</gene>
<accession>A0A807LDX1</accession>
<evidence type="ECO:0000313" key="1">
    <source>
        <dbReference type="EMBL" id="APZ03695.1"/>
    </source>
</evidence>
<dbReference type="KEGG" id="kco:BWI95_00645"/>
<keyword evidence="2" id="KW-1185">Reference proteome</keyword>
<evidence type="ECO:0000313" key="2">
    <source>
        <dbReference type="Proteomes" id="UP000187148"/>
    </source>
</evidence>